<dbReference type="InterPro" id="IPR002523">
    <property type="entry name" value="MgTranspt_CorA/ZnTranspt_ZntB"/>
</dbReference>
<dbReference type="AlphaFoldDB" id="X6LV56"/>
<feature type="region of interest" description="Disordered" evidence="6">
    <location>
        <begin position="204"/>
        <end position="229"/>
    </location>
</feature>
<dbReference type="GO" id="GO:0046873">
    <property type="term" value="F:metal ion transmembrane transporter activity"/>
    <property type="evidence" value="ECO:0007669"/>
    <property type="project" value="InterPro"/>
</dbReference>
<dbReference type="PANTHER" id="PTHR21535">
    <property type="entry name" value="MAGNESIUM AND COBALT TRANSPORT PROTEIN/MITOCHONDRIAL IMPORT INNER MEMBRANE TRANSLOCASE SUBUNIT TIM8"/>
    <property type="match status" value="1"/>
</dbReference>
<name>X6LV56_RETFI</name>
<evidence type="ECO:0000313" key="8">
    <source>
        <dbReference type="EMBL" id="ETO05489.1"/>
    </source>
</evidence>
<proteinExistence type="inferred from homology"/>
<evidence type="ECO:0000256" key="6">
    <source>
        <dbReference type="SAM" id="MobiDB-lite"/>
    </source>
</evidence>
<dbReference type="PANTHER" id="PTHR21535:SF51">
    <property type="entry name" value="MANGANESE RESISTANCE PROTEIN MNR2"/>
    <property type="match status" value="1"/>
</dbReference>
<keyword evidence="3 7" id="KW-0812">Transmembrane</keyword>
<comment type="caution">
    <text evidence="8">The sequence shown here is derived from an EMBL/GenBank/DDBJ whole genome shotgun (WGS) entry which is preliminary data.</text>
</comment>
<feature type="transmembrane region" description="Helical" evidence="7">
    <location>
        <begin position="511"/>
        <end position="530"/>
    </location>
</feature>
<dbReference type="GO" id="GO:0016020">
    <property type="term" value="C:membrane"/>
    <property type="evidence" value="ECO:0007669"/>
    <property type="project" value="UniProtKB-SubCell"/>
</dbReference>
<keyword evidence="9" id="KW-1185">Reference proteome</keyword>
<dbReference type="EMBL" id="ASPP01028073">
    <property type="protein sequence ID" value="ETO05489.1"/>
    <property type="molecule type" value="Genomic_DNA"/>
</dbReference>
<dbReference type="OrthoDB" id="29879at2759"/>
<evidence type="ECO:0000256" key="1">
    <source>
        <dbReference type="ARBA" id="ARBA00004141"/>
    </source>
</evidence>
<evidence type="ECO:0000313" key="9">
    <source>
        <dbReference type="Proteomes" id="UP000023152"/>
    </source>
</evidence>
<dbReference type="Gene3D" id="3.30.460.20">
    <property type="entry name" value="CorA soluble domain-like"/>
    <property type="match status" value="1"/>
</dbReference>
<dbReference type="SUPFAM" id="SSF144083">
    <property type="entry name" value="Magnesium transport protein CorA, transmembrane region"/>
    <property type="match status" value="1"/>
</dbReference>
<feature type="compositionally biased region" description="Polar residues" evidence="6">
    <location>
        <begin position="92"/>
        <end position="108"/>
    </location>
</feature>
<dbReference type="Gene3D" id="1.20.58.340">
    <property type="entry name" value="Magnesium transport protein CorA, transmembrane region"/>
    <property type="match status" value="2"/>
</dbReference>
<feature type="compositionally biased region" description="Basic residues" evidence="6">
    <location>
        <begin position="61"/>
        <end position="78"/>
    </location>
</feature>
<dbReference type="InterPro" id="IPR045861">
    <property type="entry name" value="CorA_cytoplasmic_dom"/>
</dbReference>
<keyword evidence="5 7" id="KW-0472">Membrane</keyword>
<evidence type="ECO:0000256" key="4">
    <source>
        <dbReference type="ARBA" id="ARBA00022989"/>
    </source>
</evidence>
<feature type="transmembrane region" description="Helical" evidence="7">
    <location>
        <begin position="550"/>
        <end position="571"/>
    </location>
</feature>
<evidence type="ECO:0000256" key="3">
    <source>
        <dbReference type="ARBA" id="ARBA00022692"/>
    </source>
</evidence>
<comment type="similarity">
    <text evidence="2">Belongs to the CorA metal ion transporter (MIT) (TC 1.A.35) family.</text>
</comment>
<protein>
    <submittedName>
        <fullName evidence="8">Uncharacterized protein</fullName>
    </submittedName>
</protein>
<sequence>MIGRGSEMPKWEDDTLYQSSSLLVPEQKHSKEKEEQQQQQQQQQEQQRSHTQREPVATIEKRRKNKEKKTIKKKRRTTSQRCAGASARKVAPTSTATKQDLTRTVSNDVESHPAVPNLLNLRYVSFCPSILIVAWQTGARLPSTRFDVPSSSVVTDTNTTNFPSVSQRPVADSFDPSSYTYIYIYKQWNDLFFFSKYLKKLKKKKKKSPPPQSNETKATSSTMFSPQTGDTSRFIQSTIMSEVRRDMEQEHRQNQFIIVGPPPSSASAVSSPVTTNGETHIELHDAEQVLRQLSKLKHTHKHPVWVDMCCDRDTFEMIASHIRPKIHPLTTEDCVSRDCREKLEIFDHYLFICIRAPTYDRERTQRIAIIVFKTIILTYHEQPGIVMEETRKIIKTKVEALEHIVPMLGVNSQHELLKRFLNARSWLGIYRHRLSPKSILLDQLNNLEWRAFLQDVPEPYWRDINDHLSGMVDIIEVGLKKLESLQNLFVANVSLEMNQQSNILSEIASKMSVLSAVSLPATLVAGLWGMNVYVPFQLIEPSTWDPDLNVLGFLIVVTLMLIGSATTYTLIIRRGWLNSPALLFLLNFSNGKSISFCFLKKHFFHFKLQNKLIEKKNEKVLSVNKQKLFNTSFLNIDEQKTNTQGSRKNIRDLNKHLNEFICLHTTVEKFEKKNRKCKITDKIMTNQHQAFSIVNKKKTHLHNTTNNKKKSLKMDALLL</sequence>
<keyword evidence="4 7" id="KW-1133">Transmembrane helix</keyword>
<accession>X6LV56</accession>
<evidence type="ECO:0000256" key="7">
    <source>
        <dbReference type="SAM" id="Phobius"/>
    </source>
</evidence>
<gene>
    <name evidence="8" type="ORF">RFI_31908</name>
</gene>
<feature type="region of interest" description="Disordered" evidence="6">
    <location>
        <begin position="1"/>
        <end position="108"/>
    </location>
</feature>
<evidence type="ECO:0000256" key="2">
    <source>
        <dbReference type="ARBA" id="ARBA00009765"/>
    </source>
</evidence>
<dbReference type="SUPFAM" id="SSF143865">
    <property type="entry name" value="CorA soluble domain-like"/>
    <property type="match status" value="1"/>
</dbReference>
<evidence type="ECO:0000256" key="5">
    <source>
        <dbReference type="ARBA" id="ARBA00023136"/>
    </source>
</evidence>
<organism evidence="8 9">
    <name type="scientific">Reticulomyxa filosa</name>
    <dbReference type="NCBI Taxonomy" id="46433"/>
    <lineage>
        <taxon>Eukaryota</taxon>
        <taxon>Sar</taxon>
        <taxon>Rhizaria</taxon>
        <taxon>Retaria</taxon>
        <taxon>Foraminifera</taxon>
        <taxon>Monothalamids</taxon>
        <taxon>Reticulomyxidae</taxon>
        <taxon>Reticulomyxa</taxon>
    </lineage>
</organism>
<feature type="compositionally biased region" description="Polar residues" evidence="6">
    <location>
        <begin position="214"/>
        <end position="229"/>
    </location>
</feature>
<dbReference type="Pfam" id="PF01544">
    <property type="entry name" value="CorA"/>
    <property type="match status" value="1"/>
</dbReference>
<reference evidence="8 9" key="1">
    <citation type="journal article" date="2013" name="Curr. Biol.">
        <title>The Genome of the Foraminiferan Reticulomyxa filosa.</title>
        <authorList>
            <person name="Glockner G."/>
            <person name="Hulsmann N."/>
            <person name="Schleicher M."/>
            <person name="Noegel A.A."/>
            <person name="Eichinger L."/>
            <person name="Gallinger C."/>
            <person name="Pawlowski J."/>
            <person name="Sierra R."/>
            <person name="Euteneuer U."/>
            <person name="Pillet L."/>
            <person name="Moustafa A."/>
            <person name="Platzer M."/>
            <person name="Groth M."/>
            <person name="Szafranski K."/>
            <person name="Schliwa M."/>
        </authorList>
    </citation>
    <scope>NUCLEOTIDE SEQUENCE [LARGE SCALE GENOMIC DNA]</scope>
</reference>
<feature type="compositionally biased region" description="Basic and acidic residues" evidence="6">
    <location>
        <begin position="26"/>
        <end position="36"/>
    </location>
</feature>
<dbReference type="InterPro" id="IPR045863">
    <property type="entry name" value="CorA_TM1_TM2"/>
</dbReference>
<dbReference type="Proteomes" id="UP000023152">
    <property type="component" value="Unassembled WGS sequence"/>
</dbReference>
<comment type="subcellular location">
    <subcellularLocation>
        <location evidence="1">Membrane</location>
        <topology evidence="1">Multi-pass membrane protein</topology>
    </subcellularLocation>
</comment>
<feature type="compositionally biased region" description="Low complexity" evidence="6">
    <location>
        <begin position="37"/>
        <end position="46"/>
    </location>
</feature>